<evidence type="ECO:0000256" key="10">
    <source>
        <dbReference type="ARBA" id="ARBA00022722"/>
    </source>
</evidence>
<evidence type="ECO:0000259" key="29">
    <source>
        <dbReference type="PROSITE" id="PS51059"/>
    </source>
</evidence>
<feature type="compositionally biased region" description="Low complexity" evidence="25">
    <location>
        <begin position="721"/>
        <end position="744"/>
    </location>
</feature>
<feature type="region of interest" description="Disordered" evidence="25">
    <location>
        <begin position="712"/>
        <end position="776"/>
    </location>
</feature>
<dbReference type="SMART" id="SM00773">
    <property type="entry name" value="WGR"/>
    <property type="match status" value="1"/>
</dbReference>
<evidence type="ECO:0000259" key="27">
    <source>
        <dbReference type="PROSITE" id="PS50192"/>
    </source>
</evidence>
<dbReference type="Pfam" id="PF12706">
    <property type="entry name" value="Lactamase_B_2"/>
    <property type="match status" value="1"/>
</dbReference>
<dbReference type="Gene3D" id="3.60.15.10">
    <property type="entry name" value="Ribonuclease Z/Hydroxyacylglutathione hydrolase-like"/>
    <property type="match status" value="2"/>
</dbReference>
<evidence type="ECO:0000256" key="25">
    <source>
        <dbReference type="SAM" id="MobiDB-lite"/>
    </source>
</evidence>
<dbReference type="PANTHER" id="PTHR12553">
    <property type="entry name" value="ZINC PHOSPHODIESTERASE ELAC PROTEIN 2"/>
    <property type="match status" value="1"/>
</dbReference>
<dbReference type="Gene3D" id="3.90.1410.10">
    <property type="entry name" value="set domain protein methyltransferase, domain 1"/>
    <property type="match status" value="1"/>
</dbReference>
<comment type="cofactor">
    <cofactor evidence="2">
        <name>Zn(2+)</name>
        <dbReference type="ChEBI" id="CHEBI:29105"/>
    </cofactor>
</comment>
<dbReference type="SUPFAM" id="SSF142921">
    <property type="entry name" value="WGR domain-like"/>
    <property type="match status" value="1"/>
</dbReference>
<evidence type="ECO:0000259" key="31">
    <source>
        <dbReference type="PROSITE" id="PS51977"/>
    </source>
</evidence>
<dbReference type="Pfam" id="PF00856">
    <property type="entry name" value="SET"/>
    <property type="match status" value="1"/>
</dbReference>
<dbReference type="InterPro" id="IPR000727">
    <property type="entry name" value="T_SNARE_dom"/>
</dbReference>
<dbReference type="GO" id="GO:0016020">
    <property type="term" value="C:membrane"/>
    <property type="evidence" value="ECO:0007669"/>
    <property type="project" value="InterPro"/>
</dbReference>
<dbReference type="GO" id="GO:0006886">
    <property type="term" value="P:intracellular protein transport"/>
    <property type="evidence" value="ECO:0007669"/>
    <property type="project" value="InterPro"/>
</dbReference>
<feature type="compositionally biased region" description="Low complexity" evidence="25">
    <location>
        <begin position="1854"/>
        <end position="1863"/>
    </location>
</feature>
<dbReference type="InterPro" id="IPR036616">
    <property type="entry name" value="Poly(ADP-ribose)pol_reg_dom_sf"/>
</dbReference>
<evidence type="ECO:0000256" key="13">
    <source>
        <dbReference type="ARBA" id="ARBA00022759"/>
    </source>
</evidence>
<evidence type="ECO:0000256" key="22">
    <source>
        <dbReference type="ARBA" id="ARBA00033987"/>
    </source>
</evidence>
<evidence type="ECO:0000256" key="1">
    <source>
        <dbReference type="ARBA" id="ARBA00000402"/>
    </source>
</evidence>
<comment type="similarity">
    <text evidence="5 23">Belongs to the syntaxin family.</text>
</comment>
<evidence type="ECO:0000256" key="21">
    <source>
        <dbReference type="ARBA" id="ARBA00024347"/>
    </source>
</evidence>
<dbReference type="PROSITE" id="PS50172">
    <property type="entry name" value="BRCT"/>
    <property type="match status" value="1"/>
</dbReference>
<keyword evidence="9" id="KW-0548">Nucleotidyltransferase</keyword>
<dbReference type="InterPro" id="IPR046341">
    <property type="entry name" value="SET_dom_sf"/>
</dbReference>
<evidence type="ECO:0000256" key="7">
    <source>
        <dbReference type="ARBA" id="ARBA00022679"/>
    </source>
</evidence>
<dbReference type="GO" id="GO:0005484">
    <property type="term" value="F:SNAP receptor activity"/>
    <property type="evidence" value="ECO:0007669"/>
    <property type="project" value="InterPro"/>
</dbReference>
<name>A0A9P8A743_MORAP</name>
<evidence type="ECO:0000256" key="24">
    <source>
        <dbReference type="RuleBase" id="RU362114"/>
    </source>
</evidence>
<evidence type="ECO:0000256" key="9">
    <source>
        <dbReference type="ARBA" id="ARBA00022695"/>
    </source>
</evidence>
<dbReference type="Pfam" id="PF00644">
    <property type="entry name" value="PARP"/>
    <property type="match status" value="1"/>
</dbReference>
<dbReference type="FunFam" id="1.20.142.10:FF:000001">
    <property type="entry name" value="Poly [ADP-ribose] polymerase"/>
    <property type="match status" value="1"/>
</dbReference>
<dbReference type="PROSITE" id="PS51060">
    <property type="entry name" value="PARP_ALPHA_HD"/>
    <property type="match status" value="1"/>
</dbReference>
<dbReference type="GO" id="GO:0008270">
    <property type="term" value="F:zinc ion binding"/>
    <property type="evidence" value="ECO:0007669"/>
    <property type="project" value="UniProtKB-KW"/>
</dbReference>
<dbReference type="SMART" id="SM00849">
    <property type="entry name" value="Lactamase_B"/>
    <property type="match status" value="1"/>
</dbReference>
<evidence type="ECO:0000256" key="15">
    <source>
        <dbReference type="ARBA" id="ARBA00022771"/>
    </source>
</evidence>
<dbReference type="CDD" id="cd15840">
    <property type="entry name" value="SNARE_Qa"/>
    <property type="match status" value="1"/>
</dbReference>
<dbReference type="Gene3D" id="1.20.58.70">
    <property type="match status" value="1"/>
</dbReference>
<keyword evidence="14" id="KW-0013">ADP-ribosylation</keyword>
<dbReference type="InterPro" id="IPR001357">
    <property type="entry name" value="BRCT_dom"/>
</dbReference>
<dbReference type="GO" id="GO:0003677">
    <property type="term" value="F:DNA binding"/>
    <property type="evidence" value="ECO:0007669"/>
    <property type="project" value="UniProtKB-KW"/>
</dbReference>
<comment type="catalytic activity">
    <reaction evidence="22">
        <text>NAD(+) + (ADP-D-ribosyl)n-acceptor = nicotinamide + (ADP-D-ribosyl)n+1-acceptor + H(+).</text>
        <dbReference type="EC" id="2.4.2.30"/>
    </reaction>
</comment>
<dbReference type="InterPro" id="IPR036866">
    <property type="entry name" value="RibonucZ/Hydroxyglut_hydro"/>
</dbReference>
<keyword evidence="11" id="KW-0479">Metal-binding</keyword>
<dbReference type="SUPFAM" id="SSF82199">
    <property type="entry name" value="SET domain"/>
    <property type="match status" value="1"/>
</dbReference>
<dbReference type="PROSITE" id="PS50280">
    <property type="entry name" value="SET"/>
    <property type="match status" value="1"/>
</dbReference>
<evidence type="ECO:0000259" key="28">
    <source>
        <dbReference type="PROSITE" id="PS50280"/>
    </source>
</evidence>
<comment type="similarity">
    <text evidence="21">Belongs to the ARTD/PARP family.</text>
</comment>
<dbReference type="PROSITE" id="PS00914">
    <property type="entry name" value="SYNTAXIN"/>
    <property type="match status" value="1"/>
</dbReference>
<evidence type="ECO:0000259" key="26">
    <source>
        <dbReference type="PROSITE" id="PS50172"/>
    </source>
</evidence>
<evidence type="ECO:0000259" key="30">
    <source>
        <dbReference type="PROSITE" id="PS51060"/>
    </source>
</evidence>
<comment type="similarity">
    <text evidence="4">Belongs to the RNase Z family.</text>
</comment>
<evidence type="ECO:0000256" key="4">
    <source>
        <dbReference type="ARBA" id="ARBA00007823"/>
    </source>
</evidence>
<dbReference type="InterPro" id="IPR006011">
    <property type="entry name" value="Syntaxin_N"/>
</dbReference>
<dbReference type="Gene3D" id="1.20.142.10">
    <property type="entry name" value="Poly(ADP-ribose) polymerase, regulatory domain"/>
    <property type="match status" value="1"/>
</dbReference>
<dbReference type="FunFam" id="1.20.5.110:FF:000059">
    <property type="entry name" value="Related to syntaxin 12"/>
    <property type="match status" value="1"/>
</dbReference>
<dbReference type="SMART" id="SM00292">
    <property type="entry name" value="BRCT"/>
    <property type="match status" value="1"/>
</dbReference>
<feature type="region of interest" description="Disordered" evidence="25">
    <location>
        <begin position="1455"/>
        <end position="1495"/>
    </location>
</feature>
<feature type="region of interest" description="Disordered" evidence="25">
    <location>
        <begin position="1610"/>
        <end position="1634"/>
    </location>
</feature>
<feature type="compositionally biased region" description="Basic and acidic residues" evidence="25">
    <location>
        <begin position="64"/>
        <end position="78"/>
    </location>
</feature>
<comment type="catalytic activity">
    <reaction evidence="1">
        <text>Endonucleolytic cleavage of RNA, removing extra 3' nucleotides from tRNA precursor, generating 3' termini of tRNAs. A 3'-hydroxy group is left at the tRNA terminus and a 5'-phosphoryl group is left at the trailer molecule.</text>
        <dbReference type="EC" id="3.1.26.11"/>
    </reaction>
</comment>
<keyword evidence="15" id="KW-0863">Zinc-finger</keyword>
<dbReference type="Gene3D" id="3.40.50.10190">
    <property type="entry name" value="BRCT domain"/>
    <property type="match status" value="1"/>
</dbReference>
<dbReference type="InterPro" id="IPR027794">
    <property type="entry name" value="tRNase_Z_dom"/>
</dbReference>
<feature type="compositionally biased region" description="Polar residues" evidence="25">
    <location>
        <begin position="755"/>
        <end position="774"/>
    </location>
</feature>
<feature type="domain" description="WGR" evidence="31">
    <location>
        <begin position="1927"/>
        <end position="2022"/>
    </location>
</feature>
<dbReference type="PROSITE" id="PS51977">
    <property type="entry name" value="WGR"/>
    <property type="match status" value="1"/>
</dbReference>
<evidence type="ECO:0000256" key="19">
    <source>
        <dbReference type="ARBA" id="ARBA00023125"/>
    </source>
</evidence>
<evidence type="ECO:0000256" key="14">
    <source>
        <dbReference type="ARBA" id="ARBA00022765"/>
    </source>
</evidence>
<dbReference type="GO" id="GO:1990180">
    <property type="term" value="P:mitochondrial tRNA 3'-end processing"/>
    <property type="evidence" value="ECO:0007669"/>
    <property type="project" value="TreeGrafter"/>
</dbReference>
<dbReference type="PANTHER" id="PTHR12553:SF49">
    <property type="entry name" value="ZINC PHOSPHODIESTERASE ELAC PROTEIN 2"/>
    <property type="match status" value="1"/>
</dbReference>
<dbReference type="InterPro" id="IPR036930">
    <property type="entry name" value="WGR_dom_sf"/>
</dbReference>
<dbReference type="GO" id="GO:0003950">
    <property type="term" value="F:NAD+ poly-ADP-ribosyltransferase activity"/>
    <property type="evidence" value="ECO:0007669"/>
    <property type="project" value="UniProtKB-UniRule"/>
</dbReference>
<reference evidence="32" key="1">
    <citation type="submission" date="2021-07" db="EMBL/GenBank/DDBJ databases">
        <title>Draft genome of Mortierella alpina, strain LL118, isolated from an aspen leaf litter sample.</title>
        <authorList>
            <person name="Yang S."/>
            <person name="Vinatzer B.A."/>
        </authorList>
    </citation>
    <scope>NUCLEOTIDE SEQUENCE</scope>
    <source>
        <strain evidence="32">LL118</strain>
    </source>
</reference>
<proteinExistence type="inferred from homology"/>
<keyword evidence="13" id="KW-0255">Endonuclease</keyword>
<dbReference type="Pfam" id="PF02877">
    <property type="entry name" value="PARP_reg"/>
    <property type="match status" value="1"/>
</dbReference>
<evidence type="ECO:0000256" key="3">
    <source>
        <dbReference type="ARBA" id="ARBA00004123"/>
    </source>
</evidence>
<dbReference type="GO" id="GO:0016779">
    <property type="term" value="F:nucleotidyltransferase activity"/>
    <property type="evidence" value="ECO:0007669"/>
    <property type="project" value="UniProtKB-KW"/>
</dbReference>
<evidence type="ECO:0000313" key="33">
    <source>
        <dbReference type="Proteomes" id="UP000717515"/>
    </source>
</evidence>
<dbReference type="SUPFAM" id="SSF56281">
    <property type="entry name" value="Metallo-hydrolase/oxidoreductase"/>
    <property type="match status" value="2"/>
</dbReference>
<keyword evidence="12" id="KW-0677">Repeat</keyword>
<dbReference type="InterPro" id="IPR012317">
    <property type="entry name" value="Poly(ADP-ribose)pol_cat_dom"/>
</dbReference>
<feature type="domain" description="T-SNARE coiled-coil homology" evidence="27">
    <location>
        <begin position="1652"/>
        <end position="1714"/>
    </location>
</feature>
<dbReference type="CDD" id="cd19177">
    <property type="entry name" value="SET_SETD4"/>
    <property type="match status" value="1"/>
</dbReference>
<keyword evidence="6 24" id="KW-0328">Glycosyltransferase</keyword>
<dbReference type="GO" id="GO:0005634">
    <property type="term" value="C:nucleus"/>
    <property type="evidence" value="ECO:0007669"/>
    <property type="project" value="UniProtKB-SubCell"/>
</dbReference>
<feature type="region of interest" description="Disordered" evidence="25">
    <location>
        <begin position="1854"/>
        <end position="1892"/>
    </location>
</feature>
<dbReference type="SUPFAM" id="SSF52113">
    <property type="entry name" value="BRCT domain"/>
    <property type="match status" value="1"/>
</dbReference>
<dbReference type="SMART" id="SM00397">
    <property type="entry name" value="t_SNARE"/>
    <property type="match status" value="1"/>
</dbReference>
<feature type="region of interest" description="Disordered" evidence="25">
    <location>
        <begin position="1"/>
        <end position="78"/>
    </location>
</feature>
<keyword evidence="7 24" id="KW-0808">Transferase</keyword>
<dbReference type="Pfam" id="PF05739">
    <property type="entry name" value="SNARE"/>
    <property type="match status" value="1"/>
</dbReference>
<keyword evidence="17" id="KW-0862">Zinc</keyword>
<dbReference type="SMART" id="SM00503">
    <property type="entry name" value="SynN"/>
    <property type="match status" value="1"/>
</dbReference>
<organism evidence="32 33">
    <name type="scientific">Mortierella alpina</name>
    <name type="common">Oleaginous fungus</name>
    <name type="synonym">Mortierella renispora</name>
    <dbReference type="NCBI Taxonomy" id="64518"/>
    <lineage>
        <taxon>Eukaryota</taxon>
        <taxon>Fungi</taxon>
        <taxon>Fungi incertae sedis</taxon>
        <taxon>Mucoromycota</taxon>
        <taxon>Mortierellomycotina</taxon>
        <taxon>Mortierellomycetes</taxon>
        <taxon>Mortierellales</taxon>
        <taxon>Mortierellaceae</taxon>
        <taxon>Mortierella</taxon>
    </lineage>
</organism>
<keyword evidence="10" id="KW-0540">Nuclease</keyword>
<dbReference type="InterPro" id="IPR047151">
    <property type="entry name" value="RNZ2-like"/>
</dbReference>
<dbReference type="Pfam" id="PF13691">
    <property type="entry name" value="Lactamase_B_4"/>
    <property type="match status" value="1"/>
</dbReference>
<evidence type="ECO:0000256" key="17">
    <source>
        <dbReference type="ARBA" id="ARBA00022833"/>
    </source>
</evidence>
<dbReference type="GO" id="GO:0005739">
    <property type="term" value="C:mitochondrion"/>
    <property type="evidence" value="ECO:0007669"/>
    <property type="project" value="TreeGrafter"/>
</dbReference>
<dbReference type="CDD" id="cd01437">
    <property type="entry name" value="parp_like"/>
    <property type="match status" value="1"/>
</dbReference>
<comment type="caution">
    <text evidence="32">The sequence shown here is derived from an EMBL/GenBank/DDBJ whole genome shotgun (WGS) entry which is preliminary data.</text>
</comment>
<keyword evidence="16" id="KW-0378">Hydrolase</keyword>
<dbReference type="GO" id="GO:0016279">
    <property type="term" value="F:protein-lysine N-methyltransferase activity"/>
    <property type="evidence" value="ECO:0007669"/>
    <property type="project" value="InterPro"/>
</dbReference>
<dbReference type="InterPro" id="IPR010989">
    <property type="entry name" value="SNARE"/>
</dbReference>
<dbReference type="Pfam" id="PF05406">
    <property type="entry name" value="WGR"/>
    <property type="match status" value="1"/>
</dbReference>
<dbReference type="InterPro" id="IPR008893">
    <property type="entry name" value="WGR_domain"/>
</dbReference>
<dbReference type="EMBL" id="JAIFTL010000095">
    <property type="protein sequence ID" value="KAG9323594.1"/>
    <property type="molecule type" value="Genomic_DNA"/>
</dbReference>
<feature type="domain" description="PARP catalytic" evidence="29">
    <location>
        <begin position="2186"/>
        <end position="2420"/>
    </location>
</feature>
<evidence type="ECO:0000256" key="18">
    <source>
        <dbReference type="ARBA" id="ARBA00023027"/>
    </source>
</evidence>
<keyword evidence="19" id="KW-0238">DNA-binding</keyword>
<dbReference type="Gene3D" id="1.20.5.110">
    <property type="match status" value="1"/>
</dbReference>
<accession>A0A9P8A743</accession>
<dbReference type="InterPro" id="IPR004102">
    <property type="entry name" value="Poly(ADP-ribose)pol_reg_dom"/>
</dbReference>
<evidence type="ECO:0000256" key="11">
    <source>
        <dbReference type="ARBA" id="ARBA00022723"/>
    </source>
</evidence>
<gene>
    <name evidence="32" type="ORF">KVV02_004844</name>
</gene>
<evidence type="ECO:0000256" key="23">
    <source>
        <dbReference type="RuleBase" id="RU003858"/>
    </source>
</evidence>
<feature type="domain" description="BRCT" evidence="26">
    <location>
        <begin position="1753"/>
        <end position="1849"/>
    </location>
</feature>
<evidence type="ECO:0000256" key="5">
    <source>
        <dbReference type="ARBA" id="ARBA00009063"/>
    </source>
</evidence>
<dbReference type="InterPro" id="IPR006012">
    <property type="entry name" value="Syntaxin/epimorphin_CS"/>
</dbReference>
<dbReference type="Gene3D" id="3.90.228.10">
    <property type="match status" value="1"/>
</dbReference>
<dbReference type="GO" id="GO:0016192">
    <property type="term" value="P:vesicle-mediated transport"/>
    <property type="evidence" value="ECO:0007669"/>
    <property type="project" value="InterPro"/>
</dbReference>
<feature type="domain" description="PARP alpha-helical" evidence="30">
    <location>
        <begin position="2056"/>
        <end position="2174"/>
    </location>
</feature>
<dbReference type="FunFam" id="3.90.228.10:FF:000002">
    <property type="entry name" value="Poly [ADP-ribose] polymerase"/>
    <property type="match status" value="1"/>
</dbReference>
<dbReference type="InterPro" id="IPR044429">
    <property type="entry name" value="SETD4_SET"/>
</dbReference>
<dbReference type="SUPFAM" id="SSF56399">
    <property type="entry name" value="ADP-ribosylation"/>
    <property type="match status" value="1"/>
</dbReference>
<dbReference type="EC" id="2.4.2.-" evidence="24"/>
<protein>
    <recommendedName>
        <fullName evidence="24">Poly [ADP-ribose] polymerase</fullName>
        <shortName evidence="24">PARP</shortName>
        <ecNumber evidence="24">2.4.2.-</ecNumber>
    </recommendedName>
</protein>
<feature type="compositionally biased region" description="Basic residues" evidence="25">
    <location>
        <begin position="52"/>
        <end position="63"/>
    </location>
</feature>
<dbReference type="PROSITE" id="PS50192">
    <property type="entry name" value="T_SNARE"/>
    <property type="match status" value="1"/>
</dbReference>
<dbReference type="CDD" id="cd07718">
    <property type="entry name" value="RNaseZ_ELAC1_ELAC2-C-term-like_MBL-fold"/>
    <property type="match status" value="1"/>
</dbReference>
<sequence length="2420" mass="271151">MLVPASTALGATPNTPPHKRRKPDWNDNGVQSSSSEDSLSPATKSPSSTRSGRTRGRKGRTSRLRAERRTKELDGDSHKVESAIIKDQEYLDFLAWLKNMGCPRTKLTLAEFSNTGRGMMATKNIKAGEVIVQVPERNLVTMKTLQSIYGARIARFGKKVNSHMIIALHIALLVQSPEKSGWLPYLRLLPKKFDTMPVRYPPELLELLPQNAQAHVRKQRDKIMADYQCTMDFLQSNNDLLARPLEYEEYEWAWLVVNTRCIYLDAKKQVAADNIALAPMLDFLNHTHDAKTEGFFCTKTKSYQIKTLLPYKKGEQVFINYGPHDNCFILVEYGFVTPNNPYNYVTVDNDFAQLSIPGETAVAKREKMELLDMAGYFNDYVLHRNDISFRLLVGMRLRLINPFHKSSVATQMAISQWHNVVNGELDQISAENEQLVPIHLERLCDAMLADAKRTLAILARKKTTFPVMHLQQVWIEARDISLKPLTHWTLGSSFLVQPRRFRSHCLAVHRSPLLPTVSTAPARASTVARYASSPRRLCSSALSVSISGAPSPASRPHLFSHHRLFSTTNRSSMKAYLQILSTGTADCPPSVILHFDSQRYMINCGEGTQRLCMESKLRFSKLKTILFTRTHWDCIGGVPGMLLTLSDVGARNIKMLGGENLTHALISTRHFVYRNTMSVDTFEFGNDSKSYKDENLRITAVQVHPENFERAAPHEWPEVLSRSPTYPNRSNSSSPSGSAPASPTVRFQEGVPTVASANLGSKRNSDTLQTTPPLSTEVELAQTDDEIRKQVLAGMFNLNKMSGDGSLVVKKPKRDPRAPSRACATTEETPGQTDVDLIEAAAAAVKLPHNCGGAPPRNNNGKYMDLPRTSPNTSAISYICQSPDYVGKFNKQAALDLKVKPGRLFGDLVNGKSVVSESGETVHPHQVINGARPGRVFMVIDCPTIEYISKLVAAKEFERFHRSEPAEESGSAPEDRLTAACIIHLGGHSVLSHPAYKAWIQRFGPETQHIVANQEYCAQKLIWRSQSQSCSKLSKLDSSIFATPYYDNMPVHDLNLDFEDLPIQAKLAESMQTFMLEPSTGLDSTEVVKPMSLPTDFKFLRDSEKAYLREYYELAEKAREEIMRDIESNPQHFPGHDVVMTALGTGSSHPSKHRNVSATLLTTPRNGTFLLDTGEGTYGQMFRRFGGYKTSADQIRSVDDQIKNLKGIFISHLHADHHLGIVTIIDRWNALRESSSKPLYLIAPLKFNTFLQELSDVQDFGYKNVQFIESEDIVYWRDKKRDNRRRLATPVLDGLLESSGFQDISTVDVIHCPWSYGISMTHKDGWKVVYSGDTRPCENMVKAGEGATVLLHEATFEDDMQDEALKKRHSTTQEAIMVGEGMEAKFTLLTHFSQRYPKIPQFDSEDKSTVIGICFDLMSVRLGEIARLSKFLPALQVLYSPQSDEALEDLERGEGGIRRTGNNAPSPLGGGGGNGGSSGGSSGGNNSRWNQGSPNVNQQAAFSAKINQISQQVFGISNNVSSIQRLVGFLGTNKDTEELRSKLHEVTEQTREQVKNTSQEIKELARLDNTHGKKLEHNKLSKDFQKVLVEFQKVQRVSAEKQREFVDRARQTNVRNDYEDEDRSESGDQPLINDTQRRMQLMVVDNELEYNESMIMQREGEIREIEHGITELNEIFRDLGTMVNEQGSMLDSIENNVTSISMSTHAASEELTTAAIHQRNARKKSCYLLLIVAVTHPGPLPSSSTMPPKKQAVATPIFQDCVFAASGNFPNYNQAEIGQLVQQPDAGAAFSNTVTKKITHLISTAADVVNQSTKVVKASSLDHVSIVSFDWILDSLKQKKKLDETVYKLDVTSAPSAPSAPAAPSSPPPATPAAKAGGKRKPDDNDEGEDKVEKKIKLLKDKVTKSSSTPGKIRQPAVDNACTLSATYSVYVDDEIAWNARLNQTNINANNNKFYLIQLLSSTTGQYAVFCHWGRVGAGGQSSTDLYADLASAQRGFERKYKDKTKNNWADRDNFVKVAGKYHLLPPDDGDSDDEDADETKIKIKDEKKQEQPIPESTLPSKVQDLMSLIFNTSMMNRQMKELDYDADKMPLGKLAKATILHGYEVLKKISEVLDQPTPNRNELSELSSEFYTVIPHNFGRHTPPIIQDAPTLKKKLEMLEALGEIEIAQKLIKENKKLDEAHTVNPLDQQFASLKLNKLEPMDKSSERFQLIQQYVKNTHGASHGYYDLEIDEVFDLERQGEQERFDDSGFSKLHNRRLLWHGSRLTNYVGILSQGLRIAPPEAPVTGYMFDKGAYFADCVSKSANYCFTSPGNNTGLMLLCEVALGDMFEIEQSDYNAKANSEERKKHSTKGLGLTYPDEKQDVIIDNDLRVQAGPLKTERRDNMFGYRLQYNEYIVYNTSQVKMRYLLKMKFNYKRY</sequence>
<evidence type="ECO:0000256" key="20">
    <source>
        <dbReference type="ARBA" id="ARBA00023242"/>
    </source>
</evidence>
<evidence type="ECO:0000256" key="6">
    <source>
        <dbReference type="ARBA" id="ARBA00022676"/>
    </source>
</evidence>
<dbReference type="Gene3D" id="2.20.140.10">
    <property type="entry name" value="WGR domain"/>
    <property type="match status" value="1"/>
</dbReference>
<feature type="region of interest" description="Disordered" evidence="25">
    <location>
        <begin position="803"/>
        <end position="832"/>
    </location>
</feature>
<keyword evidence="8" id="KW-0819">tRNA processing</keyword>
<dbReference type="FunFam" id="2.20.140.10:FF:000001">
    <property type="entry name" value="Poly [ADP-ribose] polymerase"/>
    <property type="match status" value="1"/>
</dbReference>
<evidence type="ECO:0000256" key="2">
    <source>
        <dbReference type="ARBA" id="ARBA00001947"/>
    </source>
</evidence>
<keyword evidence="18 24" id="KW-0520">NAD</keyword>
<evidence type="ECO:0000256" key="8">
    <source>
        <dbReference type="ARBA" id="ARBA00022694"/>
    </source>
</evidence>
<keyword evidence="20" id="KW-0539">Nucleus</keyword>
<feature type="compositionally biased region" description="Gly residues" evidence="25">
    <location>
        <begin position="1468"/>
        <end position="1483"/>
    </location>
</feature>
<comment type="subcellular location">
    <subcellularLocation>
        <location evidence="3">Nucleus</location>
    </subcellularLocation>
</comment>
<dbReference type="InterPro" id="IPR036420">
    <property type="entry name" value="BRCT_dom_sf"/>
</dbReference>
<dbReference type="GO" id="GO:0042781">
    <property type="term" value="F:3'-tRNA processing endoribonuclease activity"/>
    <property type="evidence" value="ECO:0007669"/>
    <property type="project" value="UniProtKB-EC"/>
</dbReference>
<dbReference type="SUPFAM" id="SSF47587">
    <property type="entry name" value="Domain of poly(ADP-ribose) polymerase"/>
    <property type="match status" value="1"/>
</dbReference>
<dbReference type="Pfam" id="PF14523">
    <property type="entry name" value="Syntaxin_2"/>
    <property type="match status" value="1"/>
</dbReference>
<dbReference type="Proteomes" id="UP000717515">
    <property type="component" value="Unassembled WGS sequence"/>
</dbReference>
<dbReference type="Pfam" id="PF00533">
    <property type="entry name" value="BRCT"/>
    <property type="match status" value="1"/>
</dbReference>
<evidence type="ECO:0000313" key="32">
    <source>
        <dbReference type="EMBL" id="KAG9323594.1"/>
    </source>
</evidence>
<feature type="compositionally biased region" description="Polar residues" evidence="25">
    <location>
        <begin position="28"/>
        <end position="42"/>
    </location>
</feature>
<evidence type="ECO:0000256" key="16">
    <source>
        <dbReference type="ARBA" id="ARBA00022801"/>
    </source>
</evidence>
<feature type="domain" description="SET" evidence="28">
    <location>
        <begin position="105"/>
        <end position="322"/>
    </location>
</feature>
<dbReference type="InterPro" id="IPR001214">
    <property type="entry name" value="SET_dom"/>
</dbReference>
<dbReference type="SUPFAM" id="SSF47661">
    <property type="entry name" value="t-snare proteins"/>
    <property type="match status" value="1"/>
</dbReference>
<dbReference type="InterPro" id="IPR001279">
    <property type="entry name" value="Metallo-B-lactamas"/>
</dbReference>
<evidence type="ECO:0000256" key="12">
    <source>
        <dbReference type="ARBA" id="ARBA00022737"/>
    </source>
</evidence>
<dbReference type="PROSITE" id="PS51059">
    <property type="entry name" value="PARP_CATALYTIC"/>
    <property type="match status" value="1"/>
</dbReference>